<dbReference type="GeneTree" id="ENSGT00940000176908"/>
<protein>
    <submittedName>
        <fullName evidence="1">Uncharacterized protein</fullName>
    </submittedName>
</protein>
<proteinExistence type="predicted"/>
<accession>A0A3B5QXB7</accession>
<dbReference type="Proteomes" id="UP000002852">
    <property type="component" value="Unassembled WGS sequence"/>
</dbReference>
<reference evidence="1" key="4">
    <citation type="submission" date="2025-09" db="UniProtKB">
        <authorList>
            <consortium name="Ensembl"/>
        </authorList>
    </citation>
    <scope>IDENTIFICATION</scope>
    <source>
        <strain evidence="1">JP 163 A</strain>
    </source>
</reference>
<dbReference type="InParanoid" id="A0A3B5QXB7"/>
<reference evidence="2" key="1">
    <citation type="submission" date="2012-01" db="EMBL/GenBank/DDBJ databases">
        <authorList>
            <person name="Walter R."/>
            <person name="Schartl M."/>
            <person name="Warren W."/>
        </authorList>
    </citation>
    <scope>NUCLEOTIDE SEQUENCE [LARGE SCALE GENOMIC DNA]</scope>
    <source>
        <strain evidence="2">JP 163 A</strain>
    </source>
</reference>
<dbReference type="OMA" id="LQHQAVW"/>
<organism evidence="1 2">
    <name type="scientific">Xiphophorus maculatus</name>
    <name type="common">Southern platyfish</name>
    <name type="synonym">Platypoecilus maculatus</name>
    <dbReference type="NCBI Taxonomy" id="8083"/>
    <lineage>
        <taxon>Eukaryota</taxon>
        <taxon>Metazoa</taxon>
        <taxon>Chordata</taxon>
        <taxon>Craniata</taxon>
        <taxon>Vertebrata</taxon>
        <taxon>Euteleostomi</taxon>
        <taxon>Actinopterygii</taxon>
        <taxon>Neopterygii</taxon>
        <taxon>Teleostei</taxon>
        <taxon>Neoteleostei</taxon>
        <taxon>Acanthomorphata</taxon>
        <taxon>Ovalentaria</taxon>
        <taxon>Atherinomorphae</taxon>
        <taxon>Cyprinodontiformes</taxon>
        <taxon>Poeciliidae</taxon>
        <taxon>Poeciliinae</taxon>
        <taxon>Xiphophorus</taxon>
    </lineage>
</organism>
<reference evidence="2" key="2">
    <citation type="journal article" date="2013" name="Nat. Genet.">
        <title>The genome of the platyfish, Xiphophorus maculatus, provides insights into evolutionary adaptation and several complex traits.</title>
        <authorList>
            <person name="Schartl M."/>
            <person name="Walter R.B."/>
            <person name="Shen Y."/>
            <person name="Garcia T."/>
            <person name="Catchen J."/>
            <person name="Amores A."/>
            <person name="Braasch I."/>
            <person name="Chalopin D."/>
            <person name="Volff J.N."/>
            <person name="Lesch K.P."/>
            <person name="Bisazza A."/>
            <person name="Minx P."/>
            <person name="Hillier L."/>
            <person name="Wilson R.K."/>
            <person name="Fuerstenberg S."/>
            <person name="Boore J."/>
            <person name="Searle S."/>
            <person name="Postlethwait J.H."/>
            <person name="Warren W.C."/>
        </authorList>
    </citation>
    <scope>NUCLEOTIDE SEQUENCE [LARGE SCALE GENOMIC DNA]</scope>
    <source>
        <strain evidence="2">JP 163 A</strain>
    </source>
</reference>
<reference evidence="1" key="3">
    <citation type="submission" date="2025-08" db="UniProtKB">
        <authorList>
            <consortium name="Ensembl"/>
        </authorList>
    </citation>
    <scope>IDENTIFICATION</scope>
    <source>
        <strain evidence="1">JP 163 A</strain>
    </source>
</reference>
<dbReference type="Ensembl" id="ENSXMAT00000025444.1">
    <property type="protein sequence ID" value="ENSXMAP00000035011.1"/>
    <property type="gene ID" value="ENSXMAG00000021921.1"/>
</dbReference>
<evidence type="ECO:0000313" key="1">
    <source>
        <dbReference type="Ensembl" id="ENSXMAP00000035011.1"/>
    </source>
</evidence>
<keyword evidence="2" id="KW-1185">Reference proteome</keyword>
<evidence type="ECO:0000313" key="2">
    <source>
        <dbReference type="Proteomes" id="UP000002852"/>
    </source>
</evidence>
<name>A0A3B5QXB7_XIPMA</name>
<dbReference type="AlphaFoldDB" id="A0A3B5QXB7"/>
<sequence length="129" mass="14533">MAPVGESQVKHLVTVLPQPRIFITNMDKTTTIILSIHTRVSRNGARYPVVTVEQLPPQELISGDRLPLSAGQAGSQHGIVGQMQEDLQNQAVRQTWTPIHPNILEHTQRCEQVLSYYRFLQGPIFRPTN</sequence>